<dbReference type="OrthoDB" id="9805649at2"/>
<feature type="compositionally biased region" description="Polar residues" evidence="1">
    <location>
        <begin position="46"/>
        <end position="57"/>
    </location>
</feature>
<feature type="compositionally biased region" description="Low complexity" evidence="1">
    <location>
        <begin position="107"/>
        <end position="123"/>
    </location>
</feature>
<name>A0A5B2VD42_9HYPH</name>
<dbReference type="Proteomes" id="UP000323142">
    <property type="component" value="Unassembled WGS sequence"/>
</dbReference>
<dbReference type="CDD" id="cd01829">
    <property type="entry name" value="SGNH_hydrolase_peri2"/>
    <property type="match status" value="1"/>
</dbReference>
<dbReference type="Pfam" id="PF04311">
    <property type="entry name" value="DUF459"/>
    <property type="match status" value="1"/>
</dbReference>
<evidence type="ECO:0000313" key="3">
    <source>
        <dbReference type="Proteomes" id="UP000323142"/>
    </source>
</evidence>
<dbReference type="RefSeq" id="WP_149818424.1">
    <property type="nucleotide sequence ID" value="NZ_VUOA01000024.1"/>
</dbReference>
<sequence>MRLPSIAGILAVLAVLLATGVSGLHAENDDVLRYPGSRGSLFGAPSQGQPRRQQTVQPYGSGYPGPRGPAQPYAGTRYPGQVDPYYDPRRDPRYAAPERRAAPRPPAARATARRQAPAAAQPAGEPKKQEAKVEITTRIAVFGDSLADLVADGLSDAFEDAAEVEVTSEAKANSGLARTDVQDWPKAIRDYIAANDKLSVGVMMVGVNDRQPIREGDETHEPLSDRWRQLYGDRVDAVAAAFNERKLPFVWIGAPPVRSERLSADLIAINDIIRERVQRAGGVYVDIWPGFVDDENRYTPTGPDHRGQTARLRSGDGVLLTSAGARTAAEFAVTELKRIIERKRFDAPAVAASPETDPAAQQAAIDRMIDGAVQPLLEQGQVAALPQRPLAGPVVPLTRPEVAPGGVLISARPAFDADTAALNRRALDQGIPLPSRPGRADDFRWPR</sequence>
<accession>A0A5B2VD42</accession>
<dbReference type="AlphaFoldDB" id="A0A5B2VD42"/>
<protein>
    <submittedName>
        <fullName evidence="2">DUF459 domain-containing protein</fullName>
    </submittedName>
</protein>
<dbReference type="EMBL" id="VUOA01000024">
    <property type="protein sequence ID" value="KAA2236675.1"/>
    <property type="molecule type" value="Genomic_DNA"/>
</dbReference>
<dbReference type="InterPro" id="IPR007407">
    <property type="entry name" value="DUF459"/>
</dbReference>
<dbReference type="Gene3D" id="3.40.50.1110">
    <property type="entry name" value="SGNH hydrolase"/>
    <property type="match status" value="1"/>
</dbReference>
<reference evidence="2 3" key="2">
    <citation type="submission" date="2019-09" db="EMBL/GenBank/DDBJ databases">
        <authorList>
            <person name="Jin C."/>
        </authorList>
    </citation>
    <scope>NUCLEOTIDE SEQUENCE [LARGE SCALE GENOMIC DNA]</scope>
    <source>
        <strain evidence="2 3">BN140002</strain>
    </source>
</reference>
<keyword evidence="3" id="KW-1185">Reference proteome</keyword>
<feature type="region of interest" description="Disordered" evidence="1">
    <location>
        <begin position="37"/>
        <end position="131"/>
    </location>
</feature>
<proteinExistence type="predicted"/>
<reference evidence="2 3" key="1">
    <citation type="submission" date="2019-09" db="EMBL/GenBank/DDBJ databases">
        <title>Salinarimonas rosea gen. nov., sp. nov., a new member of the a-2 subgroup of the Proteobacteria.</title>
        <authorList>
            <person name="Liu J."/>
        </authorList>
    </citation>
    <scope>NUCLEOTIDE SEQUENCE [LARGE SCALE GENOMIC DNA]</scope>
    <source>
        <strain evidence="2 3">BN140002</strain>
    </source>
</reference>
<gene>
    <name evidence="2" type="ORF">F0L46_13665</name>
</gene>
<dbReference type="InterPro" id="IPR036514">
    <property type="entry name" value="SGNH_hydro_sf"/>
</dbReference>
<evidence type="ECO:0000256" key="1">
    <source>
        <dbReference type="SAM" id="MobiDB-lite"/>
    </source>
</evidence>
<comment type="caution">
    <text evidence="2">The sequence shown here is derived from an EMBL/GenBank/DDBJ whole genome shotgun (WGS) entry which is preliminary data.</text>
</comment>
<evidence type="ECO:0000313" key="2">
    <source>
        <dbReference type="EMBL" id="KAA2236675.1"/>
    </source>
</evidence>
<dbReference type="SUPFAM" id="SSF52266">
    <property type="entry name" value="SGNH hydrolase"/>
    <property type="match status" value="1"/>
</dbReference>
<feature type="compositionally biased region" description="Basic and acidic residues" evidence="1">
    <location>
        <begin position="86"/>
        <end position="101"/>
    </location>
</feature>
<dbReference type="GO" id="GO:0016788">
    <property type="term" value="F:hydrolase activity, acting on ester bonds"/>
    <property type="evidence" value="ECO:0007669"/>
    <property type="project" value="UniProtKB-ARBA"/>
</dbReference>
<organism evidence="2 3">
    <name type="scientific">Salinarimonas soli</name>
    <dbReference type="NCBI Taxonomy" id="1638099"/>
    <lineage>
        <taxon>Bacteria</taxon>
        <taxon>Pseudomonadati</taxon>
        <taxon>Pseudomonadota</taxon>
        <taxon>Alphaproteobacteria</taxon>
        <taxon>Hyphomicrobiales</taxon>
        <taxon>Salinarimonadaceae</taxon>
        <taxon>Salinarimonas</taxon>
    </lineage>
</organism>